<reference evidence="3 4" key="1">
    <citation type="submission" date="2015-01" db="EMBL/GenBank/DDBJ databases">
        <title>The Genome Sequence of Exophiala oligosperma CBS72588.</title>
        <authorList>
            <consortium name="The Broad Institute Genomics Platform"/>
            <person name="Cuomo C."/>
            <person name="de Hoog S."/>
            <person name="Gorbushina A."/>
            <person name="Stielow B."/>
            <person name="Teixiera M."/>
            <person name="Abouelleil A."/>
            <person name="Chapman S.B."/>
            <person name="Priest M."/>
            <person name="Young S.K."/>
            <person name="Wortman J."/>
            <person name="Nusbaum C."/>
            <person name="Birren B."/>
        </authorList>
    </citation>
    <scope>NUCLEOTIDE SEQUENCE [LARGE SCALE GENOMIC DNA]</scope>
    <source>
        <strain evidence="3 4">CBS 72588</strain>
    </source>
</reference>
<dbReference type="InterPro" id="IPR010730">
    <property type="entry name" value="HET"/>
</dbReference>
<dbReference type="OrthoDB" id="4161734at2759"/>
<dbReference type="AlphaFoldDB" id="A0A0D2DI52"/>
<sequence>MYRYLPLDENLKQIRLFRSTEPLNMESKILDIETLAGSTKMKYTPTPWAQGSLPISMETFSLLQMPPFTAISYVWGSPEREHTISCSGQSLRVTKNLKDALQILTFRPGWFWADAICIDQENIPERNSQVQLMKEIYSSASEVVAHVGQPARYEGVLTTLALDEAIHFLNEVNGGRLVDETEIRKNRNQFNRAFTDLLSSPWFSRAWIMQEAVLNKNFNIWYGNASFSLLHLQDFVLLVQRESATWNLNSWQSDDGKSGVIADDTARASGSSPTTRDEGRLRRNFLQVDSMMRMSAYLKKGSVPPVRALMLGRNADASDPRDKVYSIMGLVDDDFSKFMAPDYSAANTVEAVYKKAAKYLLSTEHGMSLLGQAGYSREGLPSWAPDWSSFQFSPFPRAYAASGKSPGKVEFQTQDVISVHGAIIDQVQDTLPKLNFSFGDDIKQFDFLSDDNPLGCDSFVATLLLDMMFTDKVTSFYEKEAYPTGENLKDVIWRSLTADYSSKLDGRAERSQGRLGYDAFGSLYRAPQQGGRQPIPNIDESTASKIAEAYHLEALFIQHGRRGSVTRGRYMATLPGTAMENDEIAIVYGAQMPLVLRPVGNDADGRRYRLIGQAYVHGIMDGEMIDFDEETKTFGVRGKHSEMLRIV</sequence>
<dbReference type="PANTHER" id="PTHR24148:SF73">
    <property type="entry name" value="HET DOMAIN PROTEIN (AFU_ORTHOLOGUE AFUA_8G01020)"/>
    <property type="match status" value="1"/>
</dbReference>
<name>A0A0D2DI52_9EURO</name>
<dbReference type="Pfam" id="PF06985">
    <property type="entry name" value="HET"/>
    <property type="match status" value="1"/>
</dbReference>
<organism evidence="3 4">
    <name type="scientific">Exophiala oligosperma</name>
    <dbReference type="NCBI Taxonomy" id="215243"/>
    <lineage>
        <taxon>Eukaryota</taxon>
        <taxon>Fungi</taxon>
        <taxon>Dikarya</taxon>
        <taxon>Ascomycota</taxon>
        <taxon>Pezizomycotina</taxon>
        <taxon>Eurotiomycetes</taxon>
        <taxon>Chaetothyriomycetidae</taxon>
        <taxon>Chaetothyriales</taxon>
        <taxon>Herpotrichiellaceae</taxon>
        <taxon>Exophiala</taxon>
    </lineage>
</organism>
<dbReference type="Proteomes" id="UP000053342">
    <property type="component" value="Unassembled WGS sequence"/>
</dbReference>
<evidence type="ECO:0000313" key="4">
    <source>
        <dbReference type="Proteomes" id="UP000053342"/>
    </source>
</evidence>
<dbReference type="PANTHER" id="PTHR24148">
    <property type="entry name" value="ANKYRIN REPEAT DOMAIN-CONTAINING PROTEIN 39 HOMOLOG-RELATED"/>
    <property type="match status" value="1"/>
</dbReference>
<dbReference type="EMBL" id="KN847336">
    <property type="protein sequence ID" value="KIW42100.1"/>
    <property type="molecule type" value="Genomic_DNA"/>
</dbReference>
<protein>
    <recommendedName>
        <fullName evidence="2">Heterokaryon incompatibility domain-containing protein</fullName>
    </recommendedName>
</protein>
<evidence type="ECO:0000313" key="3">
    <source>
        <dbReference type="EMBL" id="KIW42100.1"/>
    </source>
</evidence>
<keyword evidence="4" id="KW-1185">Reference proteome</keyword>
<dbReference type="STRING" id="215243.A0A0D2DI52"/>
<evidence type="ECO:0000256" key="1">
    <source>
        <dbReference type="SAM" id="MobiDB-lite"/>
    </source>
</evidence>
<evidence type="ECO:0000259" key="2">
    <source>
        <dbReference type="Pfam" id="PF06985"/>
    </source>
</evidence>
<dbReference type="InterPro" id="IPR052895">
    <property type="entry name" value="HetReg/Transcr_Mod"/>
</dbReference>
<proteinExistence type="predicted"/>
<dbReference type="VEuPathDB" id="FungiDB:PV06_05684"/>
<accession>A0A0D2DI52</accession>
<feature type="domain" description="Heterokaryon incompatibility" evidence="2">
    <location>
        <begin position="68"/>
        <end position="211"/>
    </location>
</feature>
<dbReference type="RefSeq" id="XP_016262316.1">
    <property type="nucleotide sequence ID" value="XM_016406712.1"/>
</dbReference>
<dbReference type="Pfam" id="PF26639">
    <property type="entry name" value="Het-6_barrel"/>
    <property type="match status" value="1"/>
</dbReference>
<feature type="region of interest" description="Disordered" evidence="1">
    <location>
        <begin position="259"/>
        <end position="279"/>
    </location>
</feature>
<dbReference type="HOGENOM" id="CLU_004184_7_4_1"/>
<dbReference type="GeneID" id="27357758"/>
<gene>
    <name evidence="3" type="ORF">PV06_05684</name>
</gene>